<keyword evidence="3 5" id="KW-1133">Transmembrane helix</keyword>
<dbReference type="InterPro" id="IPR018499">
    <property type="entry name" value="Tetraspanin/Peripherin"/>
</dbReference>
<evidence type="ECO:0000256" key="2">
    <source>
        <dbReference type="ARBA" id="ARBA00022692"/>
    </source>
</evidence>
<dbReference type="Pfam" id="PF00335">
    <property type="entry name" value="Tetraspanin"/>
    <property type="match status" value="1"/>
</dbReference>
<dbReference type="AlphaFoldDB" id="A0A9P0B621"/>
<evidence type="ECO:0000256" key="3">
    <source>
        <dbReference type="ARBA" id="ARBA00022989"/>
    </source>
</evidence>
<dbReference type="Proteomes" id="UP001154078">
    <property type="component" value="Chromosome 4"/>
</dbReference>
<name>A0A9P0B621_BRAAE</name>
<dbReference type="InterPro" id="IPR008952">
    <property type="entry name" value="Tetraspanin_EC2_sf"/>
</dbReference>
<dbReference type="GO" id="GO:0016020">
    <property type="term" value="C:membrane"/>
    <property type="evidence" value="ECO:0007669"/>
    <property type="project" value="UniProtKB-SubCell"/>
</dbReference>
<keyword evidence="2 5" id="KW-0812">Transmembrane</keyword>
<feature type="transmembrane region" description="Helical" evidence="5">
    <location>
        <begin position="71"/>
        <end position="94"/>
    </location>
</feature>
<dbReference type="EMBL" id="OV121135">
    <property type="protein sequence ID" value="CAH0554952.1"/>
    <property type="molecule type" value="Genomic_DNA"/>
</dbReference>
<evidence type="ECO:0000256" key="1">
    <source>
        <dbReference type="ARBA" id="ARBA00004141"/>
    </source>
</evidence>
<evidence type="ECO:0000313" key="6">
    <source>
        <dbReference type="EMBL" id="CAH0554952.1"/>
    </source>
</evidence>
<keyword evidence="7" id="KW-1185">Reference proteome</keyword>
<reference evidence="6" key="1">
    <citation type="submission" date="2021-12" db="EMBL/GenBank/DDBJ databases">
        <authorList>
            <person name="King R."/>
        </authorList>
    </citation>
    <scope>NUCLEOTIDE SEQUENCE</scope>
</reference>
<dbReference type="Gene3D" id="1.10.1450.10">
    <property type="entry name" value="Tetraspanin"/>
    <property type="match status" value="1"/>
</dbReference>
<dbReference type="OrthoDB" id="6628431at2759"/>
<evidence type="ECO:0000256" key="4">
    <source>
        <dbReference type="ARBA" id="ARBA00023136"/>
    </source>
</evidence>
<comment type="subcellular location">
    <subcellularLocation>
        <location evidence="1">Membrane</location>
        <topology evidence="1">Multi-pass membrane protein</topology>
    </subcellularLocation>
</comment>
<keyword evidence="4 5" id="KW-0472">Membrane</keyword>
<evidence type="ECO:0000256" key="5">
    <source>
        <dbReference type="SAM" id="Phobius"/>
    </source>
</evidence>
<dbReference type="SUPFAM" id="SSF48652">
    <property type="entry name" value="Tetraspanin"/>
    <property type="match status" value="1"/>
</dbReference>
<organism evidence="6 7">
    <name type="scientific">Brassicogethes aeneus</name>
    <name type="common">Rape pollen beetle</name>
    <name type="synonym">Meligethes aeneus</name>
    <dbReference type="NCBI Taxonomy" id="1431903"/>
    <lineage>
        <taxon>Eukaryota</taxon>
        <taxon>Metazoa</taxon>
        <taxon>Ecdysozoa</taxon>
        <taxon>Arthropoda</taxon>
        <taxon>Hexapoda</taxon>
        <taxon>Insecta</taxon>
        <taxon>Pterygota</taxon>
        <taxon>Neoptera</taxon>
        <taxon>Endopterygota</taxon>
        <taxon>Coleoptera</taxon>
        <taxon>Polyphaga</taxon>
        <taxon>Cucujiformia</taxon>
        <taxon>Nitidulidae</taxon>
        <taxon>Meligethinae</taxon>
        <taxon>Brassicogethes</taxon>
    </lineage>
</organism>
<protein>
    <submittedName>
        <fullName evidence="6">Uncharacterized protein</fullName>
    </submittedName>
</protein>
<proteinExistence type="predicted"/>
<evidence type="ECO:0000313" key="7">
    <source>
        <dbReference type="Proteomes" id="UP001154078"/>
    </source>
</evidence>
<sequence length="111" mass="13209">MCEHIVDVIQYRWKCCGLDDVNFWISDCDNKTLIPASCCMPEDVHPCLKKDIFKEGCGPKGFTKFHLEMTVFGVSFLLMFLIFLTIFIIMVYLIRSQQEEYFLHVPRNWMW</sequence>
<accession>A0A9P0B621</accession>
<gene>
    <name evidence="6" type="ORF">MELIAE_LOCUS6410</name>
</gene>